<dbReference type="FunFam" id="2.10.25.10:FF:000430">
    <property type="entry name" value="Laminin subunit alpha 5"/>
    <property type="match status" value="1"/>
</dbReference>
<proteinExistence type="predicted"/>
<evidence type="ECO:0000256" key="14">
    <source>
        <dbReference type="SAM" id="MobiDB-lite"/>
    </source>
</evidence>
<feature type="disulfide bond" evidence="13">
    <location>
        <begin position="1247"/>
        <end position="1264"/>
    </location>
</feature>
<feature type="disulfide bond" evidence="13">
    <location>
        <begin position="366"/>
        <end position="378"/>
    </location>
</feature>
<dbReference type="EMBL" id="AACZ04024238">
    <property type="status" value="NOT_ANNOTATED_CDS"/>
    <property type="molecule type" value="Genomic_DNA"/>
</dbReference>
<comment type="caution">
    <text evidence="13">Lacks conserved residue(s) required for the propagation of feature annotation.</text>
</comment>
<feature type="domain" description="Laminin N-terminal" evidence="19">
    <location>
        <begin position="41"/>
        <end position="299"/>
    </location>
</feature>
<dbReference type="EMBL" id="AACZ04024237">
    <property type="status" value="NOT_ANNOTATED_CDS"/>
    <property type="molecule type" value="Genomic_DNA"/>
</dbReference>
<dbReference type="GO" id="GO:0043256">
    <property type="term" value="C:laminin complex"/>
    <property type="evidence" value="ECO:0007669"/>
    <property type="project" value="UniProtKB-ARBA"/>
</dbReference>
<dbReference type="GO" id="GO:0005576">
    <property type="term" value="C:extracellular region"/>
    <property type="evidence" value="ECO:0007669"/>
    <property type="project" value="UniProtKB-ARBA"/>
</dbReference>
<keyword evidence="9 13" id="KW-1015">Disulfide bond</keyword>
<keyword evidence="21" id="KW-1185">Reference proteome</keyword>
<dbReference type="GO" id="GO:0016477">
    <property type="term" value="P:cell migration"/>
    <property type="evidence" value="ECO:0007669"/>
    <property type="project" value="UniProtKB-ARBA"/>
</dbReference>
<dbReference type="InterPro" id="IPR000742">
    <property type="entry name" value="EGF"/>
</dbReference>
<feature type="domain" description="Laminin EGF-like" evidence="16">
    <location>
        <begin position="502"/>
        <end position="552"/>
    </location>
</feature>
<dbReference type="GO" id="GO:0009888">
    <property type="term" value="P:tissue development"/>
    <property type="evidence" value="ECO:0000318"/>
    <property type="project" value="GO_Central"/>
</dbReference>
<feature type="disulfide bond" evidence="13">
    <location>
        <begin position="368"/>
        <end position="385"/>
    </location>
</feature>
<dbReference type="SMART" id="SM00281">
    <property type="entry name" value="LamB"/>
    <property type="match status" value="1"/>
</dbReference>
<dbReference type="PANTHER" id="PTHR10574">
    <property type="entry name" value="NETRIN/LAMININ-RELATED"/>
    <property type="match status" value="1"/>
</dbReference>
<feature type="domain" description="Laminin EGF-like" evidence="16">
    <location>
        <begin position="1245"/>
        <end position="1290"/>
    </location>
</feature>
<dbReference type="PROSITE" id="PS51117">
    <property type="entry name" value="LAMININ_NTER"/>
    <property type="match status" value="1"/>
</dbReference>
<name>A0A2I3TJN0_PANTR</name>
<dbReference type="FunFam" id="2.10.25.10:FF:000011">
    <property type="entry name" value="Cadherin EGF LAG seven-pass G-type receptor"/>
    <property type="match status" value="1"/>
</dbReference>
<feature type="domain" description="Laminin EGF-like" evidence="16">
    <location>
        <begin position="1776"/>
        <end position="1829"/>
    </location>
</feature>
<dbReference type="FunFam" id="2.10.25.10:FF:000467">
    <property type="entry name" value="Laminin subunit alpha 5"/>
    <property type="match status" value="1"/>
</dbReference>
<feature type="disulfide bond" evidence="13">
    <location>
        <begin position="1405"/>
        <end position="1414"/>
    </location>
</feature>
<reference evidence="20" key="2">
    <citation type="submission" date="2025-08" db="UniProtKB">
        <authorList>
            <consortium name="Ensembl"/>
        </authorList>
    </citation>
    <scope>IDENTIFICATION</scope>
</reference>
<dbReference type="Bgee" id="ENSPTRG00000049805">
    <property type="expression patterns" value="Expressed in colon and 18 other cell types or tissues"/>
</dbReference>
<reference evidence="20" key="3">
    <citation type="submission" date="2025-09" db="UniProtKB">
        <authorList>
            <consortium name="Ensembl"/>
        </authorList>
    </citation>
    <scope>IDENTIFICATION</scope>
</reference>
<evidence type="ECO:0000259" key="18">
    <source>
        <dbReference type="PROSITE" id="PS51115"/>
    </source>
</evidence>
<dbReference type="FunFam" id="2.10.25.10:FF:000034">
    <property type="entry name" value="Laminin subunit alpha 3"/>
    <property type="match status" value="2"/>
</dbReference>
<reference evidence="20 21" key="1">
    <citation type="journal article" date="2005" name="Nature">
        <title>Initial sequence of the chimpanzee genome and comparison with the human genome.</title>
        <authorList>
            <consortium name="Chimpanzee sequencing and analysis consortium"/>
        </authorList>
    </citation>
    <scope>NUCLEOTIDE SEQUENCE [LARGE SCALE GENOMIC DNA]</scope>
</reference>
<dbReference type="PROSITE" id="PS01248">
    <property type="entry name" value="EGF_LAM_1"/>
    <property type="match status" value="5"/>
</dbReference>
<feature type="disulfide bond" evidence="13">
    <location>
        <begin position="504"/>
        <end position="521"/>
    </location>
</feature>
<evidence type="ECO:0000259" key="17">
    <source>
        <dbReference type="PROSITE" id="PS50050"/>
    </source>
</evidence>
<keyword evidence="5" id="KW-0677">Repeat</keyword>
<feature type="disulfide bond" evidence="13">
    <location>
        <begin position="624"/>
        <end position="633"/>
    </location>
</feature>
<dbReference type="SMART" id="SM00180">
    <property type="entry name" value="EGF_Lam"/>
    <property type="match status" value="18"/>
</dbReference>
<keyword evidence="3" id="KW-0272">Extracellular matrix</keyword>
<dbReference type="GO" id="GO:0007411">
    <property type="term" value="P:axon guidance"/>
    <property type="evidence" value="ECO:0000318"/>
    <property type="project" value="GO_Central"/>
</dbReference>
<evidence type="ECO:0000259" key="16">
    <source>
        <dbReference type="PROSITE" id="PS50027"/>
    </source>
</evidence>
<feature type="disulfide bond" evidence="13">
    <location>
        <begin position="457"/>
        <end position="469"/>
    </location>
</feature>
<comment type="subcellular location">
    <subcellularLocation>
        <location evidence="1">Secreted</location>
        <location evidence="1">Extracellular space</location>
        <location evidence="1">Extracellular matrix</location>
        <location evidence="1">Basement membrane</location>
    </subcellularLocation>
</comment>
<feature type="domain" description="TNFR-Cys" evidence="17">
    <location>
        <begin position="1651"/>
        <end position="1699"/>
    </location>
</feature>
<dbReference type="Ensembl" id="ENSPTRT00000107166.1">
    <property type="protein sequence ID" value="ENSPTRP00000089454.1"/>
    <property type="gene ID" value="ENSPTRG00000049805.1"/>
</dbReference>
<feature type="repeat" description="TNFR-Cys" evidence="12">
    <location>
        <begin position="1651"/>
        <end position="1699"/>
    </location>
</feature>
<evidence type="ECO:0000313" key="20">
    <source>
        <dbReference type="Ensembl" id="ENSPTRP00000089454.1"/>
    </source>
</evidence>
<keyword evidence="8" id="KW-0175">Coiled coil</keyword>
<evidence type="ECO:0000256" key="6">
    <source>
        <dbReference type="ARBA" id="ARBA00022869"/>
    </source>
</evidence>
<dbReference type="EMBL" id="AACZ04024236">
    <property type="status" value="NOT_ANNOTATED_CDS"/>
    <property type="molecule type" value="Genomic_DNA"/>
</dbReference>
<keyword evidence="7" id="KW-0130">Cell adhesion</keyword>
<feature type="domain" description="Laminin IV type A" evidence="18">
    <location>
        <begin position="1455"/>
        <end position="1637"/>
    </location>
</feature>
<feature type="disulfide bond" evidence="13">
    <location>
        <begin position="502"/>
        <end position="514"/>
    </location>
</feature>
<feature type="disulfide bond" evidence="13">
    <location>
        <begin position="1897"/>
        <end position="1906"/>
    </location>
</feature>
<feature type="disulfide bond" evidence="13">
    <location>
        <begin position="1849"/>
        <end position="1858"/>
    </location>
</feature>
<dbReference type="InterPro" id="IPR050440">
    <property type="entry name" value="Laminin/Netrin_ECM"/>
</dbReference>
<dbReference type="Gene3D" id="2.10.25.10">
    <property type="entry name" value="Laminin"/>
    <property type="match status" value="17"/>
</dbReference>
<feature type="disulfide bond" evidence="13">
    <location>
        <begin position="1266"/>
        <end position="1275"/>
    </location>
</feature>
<feature type="domain" description="Laminin EGF-like" evidence="16">
    <location>
        <begin position="1384"/>
        <end position="1434"/>
    </location>
</feature>
<evidence type="ECO:0000256" key="8">
    <source>
        <dbReference type="ARBA" id="ARBA00023054"/>
    </source>
</evidence>
<feature type="disulfide bond" evidence="13">
    <location>
        <begin position="387"/>
        <end position="396"/>
    </location>
</feature>
<feature type="disulfide bond" evidence="13">
    <location>
        <begin position="342"/>
        <end position="351"/>
    </location>
</feature>
<feature type="disulfide bond" evidence="13">
    <location>
        <begin position="1386"/>
        <end position="1403"/>
    </location>
</feature>
<feature type="region of interest" description="Disordered" evidence="14">
    <location>
        <begin position="1056"/>
        <end position="1082"/>
    </location>
</feature>
<evidence type="ECO:0000256" key="9">
    <source>
        <dbReference type="ARBA" id="ARBA00023157"/>
    </source>
</evidence>
<feature type="disulfide bond" evidence="13">
    <location>
        <begin position="319"/>
        <end position="331"/>
    </location>
</feature>
<dbReference type="FunFam" id="2.10.25.10:FF:000074">
    <property type="entry name" value="Laminin subunit alpha"/>
    <property type="match status" value="1"/>
</dbReference>
<dbReference type="InterPro" id="IPR008211">
    <property type="entry name" value="Laminin_N"/>
</dbReference>
<feature type="disulfide bond" evidence="13">
    <location>
        <begin position="1359"/>
        <end position="1368"/>
    </location>
</feature>
<dbReference type="EMBL" id="AACZ04052943">
    <property type="status" value="NOT_ANNOTATED_CDS"/>
    <property type="molecule type" value="Genomic_DNA"/>
</dbReference>
<dbReference type="SMART" id="SM00181">
    <property type="entry name" value="EGF"/>
    <property type="match status" value="13"/>
</dbReference>
<dbReference type="InterPro" id="IPR002049">
    <property type="entry name" value="LE_dom"/>
</dbReference>
<feature type="domain" description="Laminin EGF-like" evidence="16">
    <location>
        <begin position="457"/>
        <end position="501"/>
    </location>
</feature>
<feature type="disulfide bond" evidence="13">
    <location>
        <begin position="523"/>
        <end position="532"/>
    </location>
</feature>
<evidence type="ECO:0000256" key="3">
    <source>
        <dbReference type="ARBA" id="ARBA00022530"/>
    </source>
</evidence>
<dbReference type="PROSITE" id="PS50050">
    <property type="entry name" value="TNFR_NGFR_2"/>
    <property type="match status" value="1"/>
</dbReference>
<dbReference type="CDD" id="cd00055">
    <property type="entry name" value="EGF_Lam"/>
    <property type="match status" value="16"/>
</dbReference>
<feature type="disulfide bond" evidence="13">
    <location>
        <begin position="1690"/>
        <end position="1699"/>
    </location>
</feature>
<keyword evidence="11 13" id="KW-0424">Laminin EGF-like domain</keyword>
<evidence type="ECO:0000256" key="12">
    <source>
        <dbReference type="PROSITE-ProRule" id="PRU00206"/>
    </source>
</evidence>
<evidence type="ECO:0000256" key="11">
    <source>
        <dbReference type="ARBA" id="ARBA00023292"/>
    </source>
</evidence>
<dbReference type="EMBL" id="AACZ04024239">
    <property type="status" value="NOT_ANNOTATED_CDS"/>
    <property type="molecule type" value="Genomic_DNA"/>
</dbReference>
<feature type="disulfide bond" evidence="13">
    <location>
        <begin position="432"/>
        <end position="441"/>
    </location>
</feature>
<feature type="domain" description="Laminin EGF-like" evidence="16">
    <location>
        <begin position="1720"/>
        <end position="1775"/>
    </location>
</feature>
<dbReference type="PANTHER" id="PTHR10574:SF261">
    <property type="entry name" value="LAMININ SUBUNIT ALPHA-5"/>
    <property type="match status" value="1"/>
</dbReference>
<dbReference type="SMART" id="SM00136">
    <property type="entry name" value="LamNT"/>
    <property type="match status" value="1"/>
</dbReference>
<organism evidence="20 21">
    <name type="scientific">Pan troglodytes</name>
    <name type="common">Chimpanzee</name>
    <dbReference type="NCBI Taxonomy" id="9598"/>
    <lineage>
        <taxon>Eukaryota</taxon>
        <taxon>Metazoa</taxon>
        <taxon>Chordata</taxon>
        <taxon>Craniata</taxon>
        <taxon>Vertebrata</taxon>
        <taxon>Euteleostomi</taxon>
        <taxon>Mammalia</taxon>
        <taxon>Eutheria</taxon>
        <taxon>Euarchontoglires</taxon>
        <taxon>Primates</taxon>
        <taxon>Haplorrhini</taxon>
        <taxon>Catarrhini</taxon>
        <taxon>Hominidae</taxon>
        <taxon>Pan</taxon>
    </lineage>
</organism>
<evidence type="ECO:0000256" key="10">
    <source>
        <dbReference type="ARBA" id="ARBA00023180"/>
    </source>
</evidence>
<dbReference type="Pfam" id="PF00055">
    <property type="entry name" value="Laminin_N"/>
    <property type="match status" value="1"/>
</dbReference>
<dbReference type="FunFam" id="2.10.25.10:FF:000051">
    <property type="entry name" value="Laminin subunit alpha 4"/>
    <property type="match status" value="1"/>
</dbReference>
<dbReference type="PRINTS" id="PR00011">
    <property type="entry name" value="EGFLAMININ"/>
</dbReference>
<dbReference type="GO" id="GO:0005604">
    <property type="term" value="C:basement membrane"/>
    <property type="evidence" value="ECO:0000318"/>
    <property type="project" value="GO_Central"/>
</dbReference>
<keyword evidence="10" id="KW-0325">Glycoprotein</keyword>
<keyword evidence="2" id="KW-0964">Secreted</keyword>
<dbReference type="InterPro" id="IPR000034">
    <property type="entry name" value="Laminin_IV"/>
</dbReference>
<dbReference type="Proteomes" id="UP000002277">
    <property type="component" value="Chromosome 20"/>
</dbReference>
<dbReference type="GO" id="GO:0009887">
    <property type="term" value="P:animal organ morphogenesis"/>
    <property type="evidence" value="ECO:0000318"/>
    <property type="project" value="GO_Central"/>
</dbReference>
<evidence type="ECO:0000256" key="2">
    <source>
        <dbReference type="ARBA" id="ARBA00022525"/>
    </source>
</evidence>
<evidence type="ECO:0000259" key="19">
    <source>
        <dbReference type="PROSITE" id="PS51117"/>
    </source>
</evidence>
<dbReference type="FunFam" id="2.10.25.10:FF:000084">
    <property type="entry name" value="Laminin subunit alpha 3"/>
    <property type="match status" value="1"/>
</dbReference>
<dbReference type="OMA" id="PCARWIK"/>
<dbReference type="FunFam" id="2.10.25.10:FF:000090">
    <property type="entry name" value="laminin subunit alpha"/>
    <property type="match status" value="1"/>
</dbReference>
<sequence length="2203" mass="235983">MAKRLCAGSALCVRGPRGPAPLLLVGLALLGAARAREEAGGGFSLHPPYFNLAEGARIAASATCGEEAPARGSPRPTEDLYCKLVGGPVAGGDPNQTIQGQYCDICTAANSNKAHPASNAIDGTERWWQSPPLSRGLEYNEVNVTLDLGQVFHVAYVLIKFANSPRPDLWVLERSMDFGRTYQPWQFFASSKRDCLERFGPQTLERITRDDAAICTTEYSRIVPLENGEIVVSLVNGRPGAMNFSYSPLLREFTKATNVRLRFLRTNTLLGHLMGKALRDPTVTRRYYYSIKDISIGGRCVCHGHADAYSPACPHPPDCDCSAAGTQGNACRKDPRVGRCLCKPNFQGTHCELCAPGFYGPGCQPCQCSSPGVADDRCDPDTGQCRCRAGFEGATCDRCAPGYFHFPLCQLCGCSPAGTLPEGCDEAGRCLCQPEFAGPHCDRCRPGYHGFPNCQACTCDPRGALDQLCGAGGLCRCRPGYTGTACQECSPGFHGFPSCVPCHCSAEGSLHAACDPRSGQCSCRPRVTGLRCDTCVPGAYNFPYCEAGSCHPAGLAPVDPALPEAQVPCMCRAHVEGPSCDRCKPGFWGLSPSNPEGCTRCSCDLRGTLGGVAECQPGTGQCFCKPHVCGQACASCKDGFFGLDQADYFGCRSCRCDIGGALGQSCEPRTGVCRCRPNTQGPTCSEPARDHYLPDLHHLRLELEEAATPEGHAVRFGFNPLEFENFSWRGYAQMAPVQPRIVARLNLTSPDLFWLVFRYVNRGAMSVSGRVSVREEGRSAACANCTAQSQPVAFPPSTEPAFITVPQRGFGEPFVLNPGTWALLVEAEGVLLDYVVLLPSAYYEAALLQLRVTEACTYRPSAQQSGDNCLLYTHLPLDGFPSAAGLEALCRQDNSLPRPCPTEQLSPSHPPLITCTGSDVPMGVAGPWPGGNGAQHPGRAPLPPASCMCDLSACLTLCRGTARDTQDHLAVFHLDSEASVRLTAEQARFFLHGVTLVPIEEFSPEFVEPRVSCISSHGAFGPNSAACLPSRFPKPPQPIILRDCQVIPLPPGLPLTHAQDLTPATSPAGPQPRPPTAVDPDAEPTLLREPQATVVFTTHVPTLGRYAFLLHGYQPAHPIFPVEVLINAGRVWQGHANASFCPHGYGCRTLVVCEGQALLDVTHSELTVTVRVPEGRWLWLDYVLVVPENVYSFGYLREEPLDKSYDFISHCAAQGYHISPSSSSLFCRNAAASLSLFYNNGARPCGCHEVGATGPTCEPFGGQCPCHAHVIGRDCSRCATGYWGFPNCRPCDCGARLCDELTGQCICPPRTIPPDCLLCQPQTFGCHPLVGCEECNCSGPGVQELTDPTCDTDSGQCKCRPNVTGRRCDTCSPGFHGYPRCRPCDCHEAGTAPGVCDPLTGQCYCKENVQGPRCDQCSLGTFSLDAANPKGCTRCFCFGATERCRSSSYTRQEFVDMEGWVLLSTDRQVVPHERQPGTEMLRADLRHVPEAVPEAFPELYWQAPPSYLGDRVSSYGGTLRYELHSETQRGDVFVPMESRPDVVLQGNQMSITFLEPAYPTPGHVHRGQLQLVEGNFRHTETRNTVSREELMMVLASLEQLQIRALFSQISSAVSLRRVALEVASPAGQGALASNVELCLCPASYRGDSCQECAPGFYRDVKGLFLGRCVPCQCHGHSDRCLPGSGVCVDCQHNTEGAHCERCQAGFVSSREDPSAPCVSCPCPLSVPSNNFAEGCVLRGGRTQCLCKPGYAGASCERCAPGFFGNPLVLGSSCQPCDCSGNGDPNLLFSDCDPLTGACRGCLRHTTGPRCEICAPGFYGNALLPGNCTRCDCAPCGTEACDPHSGHCLCKAGVTGRRCDRCQEGHFGFDGCGGCRPCACGPAAEGSECHPQSGQCHCRPGTMGPQCRECAPGYWGLPEQGCRRCHCPGGRCDPHTGRCNCPPGLSGERCDTCSQQHQVPVPGGPVGHSIHCEGAFSTPDFPTPDGVGIQVPHTCPSRCSPGSRGSEAGEGAVGTGLGQGTWPEAPPLQDGPRGLQTTAGRTEARYQENPTQATRGCGAPPRLPQAGRAHREGTGVPPDVEDEVVWPQVEQPLCPRGHRVTLGFLDHLSLHCDGHVAKLESPEGRGEGWRVRTERRGVAGAHGELPPNQPSSIFPVPPEPMAVQPWPPAYRGCMRRLAVNRSPVAMTRSVEVHGAVGASGCPAA</sequence>
<dbReference type="FunCoup" id="A0A2I3TJN0">
    <property type="interactions" value="1117"/>
</dbReference>
<keyword evidence="4 15" id="KW-0732">Signal</keyword>
<feature type="disulfide bond" evidence="13">
    <location>
        <begin position="1813"/>
        <end position="1827"/>
    </location>
</feature>
<feature type="domain" description="Laminin EGF-like" evidence="16">
    <location>
        <begin position="1671"/>
        <end position="1719"/>
    </location>
</feature>
<dbReference type="EMBL" id="AACZ04014159">
    <property type="status" value="NOT_ANNOTATED_CDS"/>
    <property type="molecule type" value="Genomic_DNA"/>
</dbReference>
<feature type="domain" description="Laminin EGF-like" evidence="16">
    <location>
        <begin position="319"/>
        <end position="365"/>
    </location>
</feature>
<dbReference type="Pfam" id="PF00053">
    <property type="entry name" value="EGF_laminin"/>
    <property type="match status" value="15"/>
</dbReference>
<dbReference type="FunFam" id="2.10.25.10:FF:000083">
    <property type="entry name" value="Laminin subunit alpha"/>
    <property type="match status" value="2"/>
</dbReference>
<feature type="disulfide bond" evidence="13">
    <location>
        <begin position="1746"/>
        <end position="1755"/>
    </location>
</feature>
<feature type="region of interest" description="Disordered" evidence="14">
    <location>
        <begin position="1997"/>
        <end position="2079"/>
    </location>
</feature>
<evidence type="ECO:0000256" key="1">
    <source>
        <dbReference type="ARBA" id="ARBA00004302"/>
    </source>
</evidence>
<feature type="domain" description="Laminin EGF-like" evidence="16">
    <location>
        <begin position="366"/>
        <end position="416"/>
    </location>
</feature>
<dbReference type="GO" id="GO:0034446">
    <property type="term" value="P:substrate adhesion-dependent cell spreading"/>
    <property type="evidence" value="ECO:0007669"/>
    <property type="project" value="UniProtKB-ARBA"/>
</dbReference>
<dbReference type="FunFam" id="2.60.120.260:FF:000092">
    <property type="entry name" value="Laminin subunit alpha-3"/>
    <property type="match status" value="1"/>
</dbReference>
<dbReference type="PROSITE" id="PS50027">
    <property type="entry name" value="EGF_LAM_2"/>
    <property type="match status" value="14"/>
</dbReference>
<dbReference type="GO" id="GO:0005201">
    <property type="term" value="F:extracellular matrix structural constituent"/>
    <property type="evidence" value="ECO:0000318"/>
    <property type="project" value="GO_Central"/>
</dbReference>
<evidence type="ECO:0000256" key="15">
    <source>
        <dbReference type="SAM" id="SignalP"/>
    </source>
</evidence>
<feature type="chain" id="PRO_5014136778" evidence="15">
    <location>
        <begin position="36"/>
        <end position="2203"/>
    </location>
</feature>
<feature type="disulfide bond" evidence="13">
    <location>
        <begin position="1384"/>
        <end position="1396"/>
    </location>
</feature>
<evidence type="ECO:0000256" key="4">
    <source>
        <dbReference type="ARBA" id="ARBA00022729"/>
    </source>
</evidence>
<feature type="domain" description="Laminin EGF-like" evidence="16">
    <location>
        <begin position="1335"/>
        <end position="1383"/>
    </location>
</feature>
<dbReference type="InParanoid" id="A0A2I3TJN0"/>
<feature type="domain" description="Laminin EGF-like" evidence="16">
    <location>
        <begin position="418"/>
        <end position="456"/>
    </location>
</feature>
<dbReference type="InterPro" id="IPR001368">
    <property type="entry name" value="TNFR/NGFR_Cys_rich_reg"/>
</dbReference>
<keyword evidence="6" id="KW-0084">Basement membrane</keyword>
<dbReference type="Pfam" id="PF24973">
    <property type="entry name" value="EGF_LMN_ATRN"/>
    <property type="match status" value="1"/>
</dbReference>
<feature type="signal peptide" evidence="15">
    <location>
        <begin position="1"/>
        <end position="35"/>
    </location>
</feature>
<dbReference type="InterPro" id="IPR056863">
    <property type="entry name" value="LMN_ATRN_NET-like_EGF"/>
</dbReference>
<feature type="disulfide bond" evidence="13">
    <location>
        <begin position="477"/>
        <end position="486"/>
    </location>
</feature>
<dbReference type="FunFam" id="2.10.25.10:FF:000437">
    <property type="entry name" value="Laminin subunit alpha 5"/>
    <property type="match status" value="1"/>
</dbReference>
<accession>A0A2I3TJN0</accession>
<dbReference type="SUPFAM" id="SSF57196">
    <property type="entry name" value="EGF/Laminin"/>
    <property type="match status" value="16"/>
</dbReference>
<dbReference type="FunFam" id="2.10.25.10:FF:000033">
    <property type="entry name" value="Laminin subunit alpha 2"/>
    <property type="match status" value="1"/>
</dbReference>
<evidence type="ECO:0000256" key="5">
    <source>
        <dbReference type="ARBA" id="ARBA00022737"/>
    </source>
</evidence>
<evidence type="ECO:0000256" key="13">
    <source>
        <dbReference type="PROSITE-ProRule" id="PRU00460"/>
    </source>
</evidence>
<protein>
    <submittedName>
        <fullName evidence="20">Laminin subunit alpha 5</fullName>
    </submittedName>
</protein>
<dbReference type="EMBL" id="AACZ04052944">
    <property type="status" value="NOT_ANNOTATED_CDS"/>
    <property type="molecule type" value="Genomic_DNA"/>
</dbReference>
<evidence type="ECO:0000256" key="7">
    <source>
        <dbReference type="ARBA" id="ARBA00022889"/>
    </source>
</evidence>
<feature type="domain" description="Laminin EGF-like" evidence="16">
    <location>
        <begin position="1877"/>
        <end position="1923"/>
    </location>
</feature>
<evidence type="ECO:0000313" key="21">
    <source>
        <dbReference type="Proteomes" id="UP000002277"/>
    </source>
</evidence>
<dbReference type="Pfam" id="PF00052">
    <property type="entry name" value="Laminin_B"/>
    <property type="match status" value="1"/>
</dbReference>
<dbReference type="FunFam" id="2.10.25.10:FF:000209">
    <property type="entry name" value="Laminin subunit alpha 5"/>
    <property type="match status" value="1"/>
</dbReference>
<dbReference type="Gene3D" id="2.60.120.260">
    <property type="entry name" value="Galactose-binding domain-like"/>
    <property type="match status" value="1"/>
</dbReference>
<feature type="disulfide bond" evidence="13">
    <location>
        <begin position="1245"/>
        <end position="1257"/>
    </location>
</feature>
<dbReference type="GeneTree" id="ENSGT00940000156537"/>
<dbReference type="PROSITE" id="PS51115">
    <property type="entry name" value="LAMININ_IVA"/>
    <property type="match status" value="1"/>
</dbReference>
<feature type="domain" description="Laminin EGF-like" evidence="16">
    <location>
        <begin position="601"/>
        <end position="653"/>
    </location>
</feature>
<feature type="domain" description="Laminin EGF-like" evidence="16">
    <location>
        <begin position="1830"/>
        <end position="1876"/>
    </location>
</feature>
<feature type="disulfide bond" evidence="13">
    <location>
        <begin position="1801"/>
        <end position="1810"/>
    </location>
</feature>
<gene>
    <name evidence="20" type="primary">LAMA5</name>
</gene>